<dbReference type="EMBL" id="BAAAMJ010000028">
    <property type="protein sequence ID" value="GAA1916458.1"/>
    <property type="molecule type" value="Genomic_DNA"/>
</dbReference>
<accession>A0ABP5AM96</accession>
<feature type="compositionally biased region" description="Pro residues" evidence="1">
    <location>
        <begin position="110"/>
        <end position="119"/>
    </location>
</feature>
<keyword evidence="3" id="KW-1185">Reference proteome</keyword>
<evidence type="ECO:0000313" key="3">
    <source>
        <dbReference type="Proteomes" id="UP001501303"/>
    </source>
</evidence>
<name>A0ABP5AM96_9ACTN</name>
<feature type="region of interest" description="Disordered" evidence="1">
    <location>
        <begin position="101"/>
        <end position="125"/>
    </location>
</feature>
<feature type="region of interest" description="Disordered" evidence="1">
    <location>
        <begin position="1"/>
        <end position="23"/>
    </location>
</feature>
<organism evidence="2 3">
    <name type="scientific">Streptomyces sodiiphilus</name>
    <dbReference type="NCBI Taxonomy" id="226217"/>
    <lineage>
        <taxon>Bacteria</taxon>
        <taxon>Bacillati</taxon>
        <taxon>Actinomycetota</taxon>
        <taxon>Actinomycetes</taxon>
        <taxon>Kitasatosporales</taxon>
        <taxon>Streptomycetaceae</taxon>
        <taxon>Streptomyces</taxon>
    </lineage>
</organism>
<protein>
    <submittedName>
        <fullName evidence="2">Uncharacterized protein</fullName>
    </submittedName>
</protein>
<evidence type="ECO:0000256" key="1">
    <source>
        <dbReference type="SAM" id="MobiDB-lite"/>
    </source>
</evidence>
<comment type="caution">
    <text evidence="2">The sequence shown here is derived from an EMBL/GenBank/DDBJ whole genome shotgun (WGS) entry which is preliminary data.</text>
</comment>
<sequence>MNAHTHPDLTTLPGTAWQDTGPATGLRFTPVRTGIHLGTARSGAPVTLPAPGPAGFRAGVLGESLFGRLFALRLLAVGARVTAATRVPEQWTSLSEAAGPRLTITDSPAGWPPEEPAPPTVGGGPQALVSDLRRPPPASTASGTWRTVLHVTRGAPRRSVFWNSTDAVLVLDARFAEAAGRVLGQRAAAAAGALRPGEIALFRGGGAEVLRPDISPGETALLTPGG</sequence>
<reference evidence="3" key="1">
    <citation type="journal article" date="2019" name="Int. J. Syst. Evol. Microbiol.">
        <title>The Global Catalogue of Microorganisms (GCM) 10K type strain sequencing project: providing services to taxonomists for standard genome sequencing and annotation.</title>
        <authorList>
            <consortium name="The Broad Institute Genomics Platform"/>
            <consortium name="The Broad Institute Genome Sequencing Center for Infectious Disease"/>
            <person name="Wu L."/>
            <person name="Ma J."/>
        </authorList>
    </citation>
    <scope>NUCLEOTIDE SEQUENCE [LARGE SCALE GENOMIC DNA]</scope>
    <source>
        <strain evidence="3">JCM 13581</strain>
    </source>
</reference>
<gene>
    <name evidence="2" type="ORF">GCM10009716_27110</name>
</gene>
<dbReference type="RefSeq" id="WP_344261943.1">
    <property type="nucleotide sequence ID" value="NZ_BAAAMJ010000028.1"/>
</dbReference>
<dbReference type="Proteomes" id="UP001501303">
    <property type="component" value="Unassembled WGS sequence"/>
</dbReference>
<evidence type="ECO:0000313" key="2">
    <source>
        <dbReference type="EMBL" id="GAA1916458.1"/>
    </source>
</evidence>
<proteinExistence type="predicted"/>
<dbReference type="SUPFAM" id="SSF51735">
    <property type="entry name" value="NAD(P)-binding Rossmann-fold domains"/>
    <property type="match status" value="1"/>
</dbReference>
<dbReference type="InterPro" id="IPR036291">
    <property type="entry name" value="NAD(P)-bd_dom_sf"/>
</dbReference>